<dbReference type="PANTHER" id="PTHR43976:SF16">
    <property type="entry name" value="SHORT-CHAIN DEHYDROGENASE_REDUCTASE FAMILY PROTEIN"/>
    <property type="match status" value="1"/>
</dbReference>
<dbReference type="GO" id="GO:0016491">
    <property type="term" value="F:oxidoreductase activity"/>
    <property type="evidence" value="ECO:0007669"/>
    <property type="project" value="UniProtKB-KW"/>
</dbReference>
<evidence type="ECO:0000256" key="2">
    <source>
        <dbReference type="ARBA" id="ARBA00022857"/>
    </source>
</evidence>
<comment type="caution">
    <text evidence="5">The sequence shown here is derived from an EMBL/GenBank/DDBJ whole genome shotgun (WGS) entry which is preliminary data.</text>
</comment>
<dbReference type="OrthoDB" id="1274115at2759"/>
<gene>
    <name evidence="5" type="primary">yusZ_4</name>
    <name evidence="5" type="ORF">LCER1_G006984</name>
</gene>
<organism evidence="5 6">
    <name type="scientific">Lachnellula cervina</name>
    <dbReference type="NCBI Taxonomy" id="1316786"/>
    <lineage>
        <taxon>Eukaryota</taxon>
        <taxon>Fungi</taxon>
        <taxon>Dikarya</taxon>
        <taxon>Ascomycota</taxon>
        <taxon>Pezizomycotina</taxon>
        <taxon>Leotiomycetes</taxon>
        <taxon>Helotiales</taxon>
        <taxon>Lachnaceae</taxon>
        <taxon>Lachnellula</taxon>
    </lineage>
</organism>
<dbReference type="InterPro" id="IPR036291">
    <property type="entry name" value="NAD(P)-bd_dom_sf"/>
</dbReference>
<reference evidence="5 6" key="1">
    <citation type="submission" date="2018-05" db="EMBL/GenBank/DDBJ databases">
        <title>Whole genome sequencing for identification of molecular markers to develop diagnostic detection tools for the regulated plant pathogen Lachnellula willkommii.</title>
        <authorList>
            <person name="Giroux E."/>
            <person name="Bilodeau G."/>
        </authorList>
    </citation>
    <scope>NUCLEOTIDE SEQUENCE [LARGE SCALE GENOMIC DNA]</scope>
    <source>
        <strain evidence="5 6">CBS 625.97</strain>
    </source>
</reference>
<dbReference type="PROSITE" id="PS00061">
    <property type="entry name" value="ADH_SHORT"/>
    <property type="match status" value="1"/>
</dbReference>
<evidence type="ECO:0000256" key="4">
    <source>
        <dbReference type="RuleBase" id="RU000363"/>
    </source>
</evidence>
<dbReference type="InterPro" id="IPR020904">
    <property type="entry name" value="Sc_DH/Rdtase_CS"/>
</dbReference>
<name>A0A7D8YK31_9HELO</name>
<evidence type="ECO:0000313" key="6">
    <source>
        <dbReference type="Proteomes" id="UP000481288"/>
    </source>
</evidence>
<evidence type="ECO:0000313" key="5">
    <source>
        <dbReference type="EMBL" id="TVY50711.1"/>
    </source>
</evidence>
<keyword evidence="2" id="KW-0521">NADP</keyword>
<evidence type="ECO:0000256" key="3">
    <source>
        <dbReference type="ARBA" id="ARBA00023002"/>
    </source>
</evidence>
<dbReference type="InterPro" id="IPR051911">
    <property type="entry name" value="SDR_oxidoreductase"/>
</dbReference>
<dbReference type="Proteomes" id="UP000481288">
    <property type="component" value="Unassembled WGS sequence"/>
</dbReference>
<dbReference type="CDD" id="cd05374">
    <property type="entry name" value="17beta-HSD-like_SDR_c"/>
    <property type="match status" value="1"/>
</dbReference>
<protein>
    <submittedName>
        <fullName evidence="5">Putative oxidoreductase YusZ</fullName>
    </submittedName>
</protein>
<sequence>MISAFGFRDCLRKKPEVYNPNSSTSNMTQLVWLVTGCSSGFGEAFVHSILARGDKIIATARNVSKLDSLGANGAQILQLDITASQEQLDSCMKDALAIYGHIDVLVNNAGYTELGTLEEMMHDRWLAQLGTNLFGTINVTRSLMPHFREKKSGVVVFIGSMAGWKGDAVAGAYCSSKAALEIVVESFQAETESLGIKSLIVEPGMFRTALLSANNIKSVDNKFQEYKTLSDAVIGGAKGYSGQQQGDPYKAVEVIIDIVKQEGKAAGKGIPAKLPLGADAVAVMRKKCTDVLKLLDDWEEISSSTGFSLGT</sequence>
<comment type="similarity">
    <text evidence="1 4">Belongs to the short-chain dehydrogenases/reductases (SDR) family.</text>
</comment>
<dbReference type="SUPFAM" id="SSF51735">
    <property type="entry name" value="NAD(P)-binding Rossmann-fold domains"/>
    <property type="match status" value="1"/>
</dbReference>
<dbReference type="PRINTS" id="PR00081">
    <property type="entry name" value="GDHRDH"/>
</dbReference>
<dbReference type="Pfam" id="PF00106">
    <property type="entry name" value="adh_short"/>
    <property type="match status" value="1"/>
</dbReference>
<proteinExistence type="inferred from homology"/>
<accession>A0A7D8YK31</accession>
<keyword evidence="3" id="KW-0560">Oxidoreductase</keyword>
<dbReference type="Gene3D" id="3.40.50.720">
    <property type="entry name" value="NAD(P)-binding Rossmann-like Domain"/>
    <property type="match status" value="1"/>
</dbReference>
<dbReference type="AlphaFoldDB" id="A0A7D8YK31"/>
<dbReference type="PANTHER" id="PTHR43976">
    <property type="entry name" value="SHORT CHAIN DEHYDROGENASE"/>
    <property type="match status" value="1"/>
</dbReference>
<dbReference type="PRINTS" id="PR00080">
    <property type="entry name" value="SDRFAMILY"/>
</dbReference>
<dbReference type="EMBL" id="QGMG01001027">
    <property type="protein sequence ID" value="TVY50711.1"/>
    <property type="molecule type" value="Genomic_DNA"/>
</dbReference>
<dbReference type="InterPro" id="IPR002347">
    <property type="entry name" value="SDR_fam"/>
</dbReference>
<keyword evidence="6" id="KW-1185">Reference proteome</keyword>
<evidence type="ECO:0000256" key="1">
    <source>
        <dbReference type="ARBA" id="ARBA00006484"/>
    </source>
</evidence>